<dbReference type="PROSITE" id="PS00932">
    <property type="entry name" value="MOLYBDOPTERIN_PROK_3"/>
    <property type="match status" value="1"/>
</dbReference>
<dbReference type="SUPFAM" id="SSF50692">
    <property type="entry name" value="ADC-like"/>
    <property type="match status" value="1"/>
</dbReference>
<feature type="non-terminal residue" evidence="8">
    <location>
        <position position="1"/>
    </location>
</feature>
<evidence type="ECO:0000259" key="7">
    <source>
        <dbReference type="Pfam" id="PF01568"/>
    </source>
</evidence>
<keyword evidence="4" id="KW-0560">Oxidoreductase</keyword>
<evidence type="ECO:0000256" key="3">
    <source>
        <dbReference type="ARBA" id="ARBA00022723"/>
    </source>
</evidence>
<name>X1MAP0_9ZZZZ</name>
<dbReference type="AlphaFoldDB" id="X1MAP0"/>
<dbReference type="GO" id="GO:0016491">
    <property type="term" value="F:oxidoreductase activity"/>
    <property type="evidence" value="ECO:0007669"/>
    <property type="project" value="UniProtKB-KW"/>
</dbReference>
<dbReference type="Pfam" id="PF01568">
    <property type="entry name" value="Molydop_binding"/>
    <property type="match status" value="1"/>
</dbReference>
<dbReference type="GO" id="GO:0051536">
    <property type="term" value="F:iron-sulfur cluster binding"/>
    <property type="evidence" value="ECO:0007669"/>
    <property type="project" value="UniProtKB-KW"/>
</dbReference>
<reference evidence="8" key="1">
    <citation type="journal article" date="2014" name="Front. Microbiol.">
        <title>High frequency of phylogenetically diverse reductive dehalogenase-homologous genes in deep subseafloor sedimentary metagenomes.</title>
        <authorList>
            <person name="Kawai M."/>
            <person name="Futagami T."/>
            <person name="Toyoda A."/>
            <person name="Takaki Y."/>
            <person name="Nishi S."/>
            <person name="Hori S."/>
            <person name="Arai W."/>
            <person name="Tsubouchi T."/>
            <person name="Morono Y."/>
            <person name="Uchiyama I."/>
            <person name="Ito T."/>
            <person name="Fujiyama A."/>
            <person name="Inagaki F."/>
            <person name="Takami H."/>
        </authorList>
    </citation>
    <scope>NUCLEOTIDE SEQUENCE</scope>
    <source>
        <strain evidence="8">Expedition CK06-06</strain>
    </source>
</reference>
<comment type="caution">
    <text evidence="8">The sequence shown here is derived from an EMBL/GenBank/DDBJ whole genome shotgun (WGS) entry which is preliminary data.</text>
</comment>
<dbReference type="InterPro" id="IPR037949">
    <property type="entry name" value="MopB_CT_Acetylene-hydratase"/>
</dbReference>
<keyword evidence="2" id="KW-0500">Molybdenum</keyword>
<keyword evidence="5" id="KW-0408">Iron</keyword>
<evidence type="ECO:0000256" key="5">
    <source>
        <dbReference type="ARBA" id="ARBA00023004"/>
    </source>
</evidence>
<dbReference type="GO" id="GO:0046872">
    <property type="term" value="F:metal ion binding"/>
    <property type="evidence" value="ECO:0007669"/>
    <property type="project" value="UniProtKB-KW"/>
</dbReference>
<evidence type="ECO:0000256" key="4">
    <source>
        <dbReference type="ARBA" id="ARBA00023002"/>
    </source>
</evidence>
<keyword evidence="6" id="KW-0411">Iron-sulfur</keyword>
<dbReference type="Gene3D" id="2.40.40.20">
    <property type="match status" value="1"/>
</dbReference>
<evidence type="ECO:0000256" key="6">
    <source>
        <dbReference type="ARBA" id="ARBA00023014"/>
    </source>
</evidence>
<evidence type="ECO:0000256" key="1">
    <source>
        <dbReference type="ARBA" id="ARBA00001942"/>
    </source>
</evidence>
<dbReference type="CDD" id="cd02781">
    <property type="entry name" value="MopB_CT_Acetylene-hydratase"/>
    <property type="match status" value="1"/>
</dbReference>
<evidence type="ECO:0000313" key="8">
    <source>
        <dbReference type="EMBL" id="GAI11755.1"/>
    </source>
</evidence>
<proteinExistence type="predicted"/>
<dbReference type="InterPro" id="IPR006655">
    <property type="entry name" value="Mopterin_OxRdtase_prok_CS"/>
</dbReference>
<evidence type="ECO:0000256" key="2">
    <source>
        <dbReference type="ARBA" id="ARBA00022505"/>
    </source>
</evidence>
<dbReference type="GO" id="GO:0018818">
    <property type="term" value="F:acetylene hydratase activity"/>
    <property type="evidence" value="ECO:0007669"/>
    <property type="project" value="InterPro"/>
</dbReference>
<comment type="cofactor">
    <cofactor evidence="1">
        <name>Mo-bis(molybdopterin guanine dinucleotide)</name>
        <dbReference type="ChEBI" id="CHEBI:60539"/>
    </cofactor>
</comment>
<gene>
    <name evidence="8" type="ORF">S06H3_13024</name>
</gene>
<feature type="domain" description="Molybdopterin dinucleotide-binding" evidence="7">
    <location>
        <begin position="72"/>
        <end position="176"/>
    </location>
</feature>
<dbReference type="PANTHER" id="PTHR43742">
    <property type="entry name" value="TRIMETHYLAMINE-N-OXIDE REDUCTASE"/>
    <property type="match status" value="1"/>
</dbReference>
<dbReference type="InterPro" id="IPR050612">
    <property type="entry name" value="Prok_Mopterin_Oxidored"/>
</dbReference>
<dbReference type="PANTHER" id="PTHR43742:SF6">
    <property type="entry name" value="OXIDOREDUCTASE YYAE-RELATED"/>
    <property type="match status" value="1"/>
</dbReference>
<keyword evidence="3" id="KW-0479">Metal-binding</keyword>
<dbReference type="InterPro" id="IPR009010">
    <property type="entry name" value="Asp_de-COase-like_dom_sf"/>
</dbReference>
<sequence>WEYPPEGPSKPYYRYERGLLRQDRQPGFNTPTGKVELWAKRYEEWGLDPLPYYEEPAESPVTTPEIYREYPLILTTGRRSPVFFHSEHRMIPWLREIDPDPIVEIHPQTAKDLDIVNGEWVYIESKRGKVKFKAKVTPTALPQVVSAAHGWWLPETDGREPNLFSTWQHNINNLTSMGNQARSGFGGTDYRASLCRITKIKD</sequence>
<protein>
    <recommendedName>
        <fullName evidence="7">Molybdopterin dinucleotide-binding domain-containing protein</fullName>
    </recommendedName>
</protein>
<dbReference type="InterPro" id="IPR006657">
    <property type="entry name" value="MoPterin_dinucl-bd_dom"/>
</dbReference>
<organism evidence="8">
    <name type="scientific">marine sediment metagenome</name>
    <dbReference type="NCBI Taxonomy" id="412755"/>
    <lineage>
        <taxon>unclassified sequences</taxon>
        <taxon>metagenomes</taxon>
        <taxon>ecological metagenomes</taxon>
    </lineage>
</organism>
<dbReference type="EMBL" id="BARV01006358">
    <property type="protein sequence ID" value="GAI11755.1"/>
    <property type="molecule type" value="Genomic_DNA"/>
</dbReference>
<accession>X1MAP0</accession>
<dbReference type="GO" id="GO:0043546">
    <property type="term" value="F:molybdopterin cofactor binding"/>
    <property type="evidence" value="ECO:0007669"/>
    <property type="project" value="InterPro"/>
</dbReference>